<dbReference type="EMBL" id="BAABIS010000001">
    <property type="protein sequence ID" value="GAA4835971.1"/>
    <property type="molecule type" value="Genomic_DNA"/>
</dbReference>
<organism evidence="5 6">
    <name type="scientific">Kitasatospora terrestris</name>
    <dbReference type="NCBI Taxonomy" id="258051"/>
    <lineage>
        <taxon>Bacteria</taxon>
        <taxon>Bacillati</taxon>
        <taxon>Actinomycetota</taxon>
        <taxon>Actinomycetes</taxon>
        <taxon>Kitasatosporales</taxon>
        <taxon>Streptomycetaceae</taxon>
        <taxon>Kitasatospora</taxon>
    </lineage>
</organism>
<dbReference type="Gene3D" id="3.40.50.720">
    <property type="entry name" value="NAD(P)-binding Rossmann-like Domain"/>
    <property type="match status" value="1"/>
</dbReference>
<dbReference type="SUPFAM" id="SSF51735">
    <property type="entry name" value="NAD(P)-binding Rossmann-fold domains"/>
    <property type="match status" value="1"/>
</dbReference>
<name>A0ABP9DAY4_9ACTN</name>
<dbReference type="Pfam" id="PF22725">
    <property type="entry name" value="GFO_IDH_MocA_C3"/>
    <property type="match status" value="1"/>
</dbReference>
<protein>
    <submittedName>
        <fullName evidence="5">Gfo/Idh/MocA family oxidoreductase</fullName>
    </submittedName>
</protein>
<reference evidence="6" key="1">
    <citation type="journal article" date="2019" name="Int. J. Syst. Evol. Microbiol.">
        <title>The Global Catalogue of Microorganisms (GCM) 10K type strain sequencing project: providing services to taxonomists for standard genome sequencing and annotation.</title>
        <authorList>
            <consortium name="The Broad Institute Genomics Platform"/>
            <consortium name="The Broad Institute Genome Sequencing Center for Infectious Disease"/>
            <person name="Wu L."/>
            <person name="Ma J."/>
        </authorList>
    </citation>
    <scope>NUCLEOTIDE SEQUENCE [LARGE SCALE GENOMIC DNA]</scope>
    <source>
        <strain evidence="6">JCM 13006</strain>
    </source>
</reference>
<gene>
    <name evidence="5" type="ORF">GCM10023235_08500</name>
</gene>
<dbReference type="RefSeq" id="WP_345695397.1">
    <property type="nucleotide sequence ID" value="NZ_BAABIS010000001.1"/>
</dbReference>
<keyword evidence="6" id="KW-1185">Reference proteome</keyword>
<evidence type="ECO:0000256" key="2">
    <source>
        <dbReference type="ARBA" id="ARBA00023002"/>
    </source>
</evidence>
<dbReference type="InterPro" id="IPR055170">
    <property type="entry name" value="GFO_IDH_MocA-like_dom"/>
</dbReference>
<evidence type="ECO:0000259" key="4">
    <source>
        <dbReference type="Pfam" id="PF22725"/>
    </source>
</evidence>
<evidence type="ECO:0000256" key="1">
    <source>
        <dbReference type="ARBA" id="ARBA00010928"/>
    </source>
</evidence>
<evidence type="ECO:0000259" key="3">
    <source>
        <dbReference type="Pfam" id="PF01408"/>
    </source>
</evidence>
<feature type="domain" description="GFO/IDH/MocA-like oxidoreductase" evidence="4">
    <location>
        <begin position="141"/>
        <end position="261"/>
    </location>
</feature>
<keyword evidence="2" id="KW-0560">Oxidoreductase</keyword>
<evidence type="ECO:0000313" key="5">
    <source>
        <dbReference type="EMBL" id="GAA4835971.1"/>
    </source>
</evidence>
<dbReference type="SUPFAM" id="SSF55347">
    <property type="entry name" value="Glyceraldehyde-3-phosphate dehydrogenase-like, C-terminal domain"/>
    <property type="match status" value="1"/>
</dbReference>
<feature type="domain" description="Gfo/Idh/MocA-like oxidoreductase N-terminal" evidence="3">
    <location>
        <begin position="10"/>
        <end position="131"/>
    </location>
</feature>
<comment type="similarity">
    <text evidence="1">Belongs to the Gfo/Idh/MocA family.</text>
</comment>
<accession>A0ABP9DAY4</accession>
<proteinExistence type="inferred from homology"/>
<sequence>MDLSTDLAPLNVGLIGYGIAGAVFHAPLISTTPGLRLAAVVTSDPARREQAARNHPQAALLPDADALWAAAPELGLDLVVVASPNRTHIPLATAALEAGLPVVVDKPLAATSAEAEKLAALAAERGLLLSVFQNRRWDGDFRTVRQLVASGRLGRVNRFESRFERWRPALSGAWRELGDPAEAGGLLFDLGSHLVDQALQLFGPATRVYAELDARRTGAATDDDSFVALTHADGTRSHLWMSATAGDLGPRFRVLGSRGAYVTHGLDGQEDALRRGRTPADPDWGVLPRERWGSLRAGDTVEPVATLPGAYQDYYAGLVRALHGHGPVPVGADDAIEALRVLEAAQRSARDGAAVTL</sequence>
<dbReference type="Pfam" id="PF01408">
    <property type="entry name" value="GFO_IDH_MocA"/>
    <property type="match status" value="1"/>
</dbReference>
<dbReference type="PANTHER" id="PTHR43708">
    <property type="entry name" value="CONSERVED EXPRESSED OXIDOREDUCTASE (EUROFUNG)"/>
    <property type="match status" value="1"/>
</dbReference>
<comment type="caution">
    <text evidence="5">The sequence shown here is derived from an EMBL/GenBank/DDBJ whole genome shotgun (WGS) entry which is preliminary data.</text>
</comment>
<dbReference type="PANTHER" id="PTHR43708:SF5">
    <property type="entry name" value="CONSERVED EXPRESSED OXIDOREDUCTASE (EUROFUNG)-RELATED"/>
    <property type="match status" value="1"/>
</dbReference>
<dbReference type="InterPro" id="IPR036291">
    <property type="entry name" value="NAD(P)-bd_dom_sf"/>
</dbReference>
<dbReference type="Proteomes" id="UP001501752">
    <property type="component" value="Unassembled WGS sequence"/>
</dbReference>
<dbReference type="InterPro" id="IPR051317">
    <property type="entry name" value="Gfo/Idh/MocA_oxidoreduct"/>
</dbReference>
<dbReference type="InterPro" id="IPR000683">
    <property type="entry name" value="Gfo/Idh/MocA-like_OxRdtase_N"/>
</dbReference>
<dbReference type="Gene3D" id="3.30.360.10">
    <property type="entry name" value="Dihydrodipicolinate Reductase, domain 2"/>
    <property type="match status" value="1"/>
</dbReference>
<evidence type="ECO:0000313" key="6">
    <source>
        <dbReference type="Proteomes" id="UP001501752"/>
    </source>
</evidence>